<dbReference type="UniPathway" id="UPA00253">
    <property type="reaction ID" value="UER00328"/>
</dbReference>
<dbReference type="InterPro" id="IPR002938">
    <property type="entry name" value="FAD-bd"/>
</dbReference>
<dbReference type="GO" id="GO:0005741">
    <property type="term" value="C:mitochondrial outer membrane"/>
    <property type="evidence" value="ECO:0007669"/>
    <property type="project" value="TreeGrafter"/>
</dbReference>
<dbReference type="GO" id="GO:0019805">
    <property type="term" value="P:quinolinate biosynthetic process"/>
    <property type="evidence" value="ECO:0007669"/>
    <property type="project" value="UniProtKB-UniRule"/>
</dbReference>
<keyword evidence="10" id="KW-0812">Transmembrane</keyword>
<dbReference type="RefSeq" id="XP_018318564.1">
    <property type="nucleotide sequence ID" value="XM_018463062.1"/>
</dbReference>
<feature type="transmembrane region" description="Helical" evidence="10">
    <location>
        <begin position="423"/>
        <end position="442"/>
    </location>
</feature>
<keyword evidence="4 9" id="KW-0274">FAD</keyword>
<comment type="cofactor">
    <cofactor evidence="1 9">
        <name>FAD</name>
        <dbReference type="ChEBI" id="CHEBI:57692"/>
    </cofactor>
</comment>
<evidence type="ECO:0000256" key="2">
    <source>
        <dbReference type="ARBA" id="ARBA00022630"/>
    </source>
</evidence>
<keyword evidence="9 10" id="KW-0472">Membrane</keyword>
<keyword evidence="3 9" id="KW-0662">Pyridine nucleotide biosynthesis</keyword>
<dbReference type="Gene3D" id="3.50.50.60">
    <property type="entry name" value="FAD/NAD(P)-binding domain"/>
    <property type="match status" value="1"/>
</dbReference>
<comment type="subcellular location">
    <subcellularLocation>
        <location evidence="9">Mitochondrion</location>
    </subcellularLocation>
    <subcellularLocation>
        <location evidence="9">Membrane</location>
        <topology evidence="9">Multi-pass membrane protein</topology>
    </subcellularLocation>
</comment>
<comment type="catalytic activity">
    <reaction evidence="8 9">
        <text>L-kynurenine + NADPH + O2 + H(+) = 3-hydroxy-L-kynurenine + NADP(+) + H2O</text>
        <dbReference type="Rhea" id="RHEA:20545"/>
        <dbReference type="ChEBI" id="CHEBI:15377"/>
        <dbReference type="ChEBI" id="CHEBI:15378"/>
        <dbReference type="ChEBI" id="CHEBI:15379"/>
        <dbReference type="ChEBI" id="CHEBI:57783"/>
        <dbReference type="ChEBI" id="CHEBI:57959"/>
        <dbReference type="ChEBI" id="CHEBI:58125"/>
        <dbReference type="ChEBI" id="CHEBI:58349"/>
        <dbReference type="EC" id="1.14.13.9"/>
    </reaction>
</comment>
<keyword evidence="5 9" id="KW-0521">NADP</keyword>
<dbReference type="PANTHER" id="PTHR46028:SF2">
    <property type="entry name" value="KYNURENINE 3-MONOOXYGENASE"/>
    <property type="match status" value="1"/>
</dbReference>
<dbReference type="OrthoDB" id="10053569at2759"/>
<evidence type="ECO:0000259" key="11">
    <source>
        <dbReference type="Pfam" id="PF01494"/>
    </source>
</evidence>
<sequence length="443" mass="51256">MEENSKRIVIVGGGLVGALCAYYFGKRGYRIDLYEYREDIRRSKSPRGRSINLSLSNRGRLALRDVGLEEEVLKSAVPMVGRRVHFQNGKVQSILYDEFTNQCIYSVGRNFLNKFLLTAIESLPNVLLHFDCKLIDVNLKTDELTFYRCSSQDYLRVTGDLIIGADGAFSCLRRSLQSTPLFDCSQTYIDHGYIELRISPEQSHLMKPNHLHIWPRGSMMLIALPNIDKSWTVTLFMPLSEFDRLVYKEMVLEFFKQVFPDVIPLIGTDQLVNDVIRTKPSVLVSIKCSKLHYRDKFLIVGDAAHAIVPFYGQGMNAGFEDCTVLNNLLDKYSEDFGRVLEEFTRLRVSDAHAIADLAMYNYLEMRDLVTRPSYYLKKWFDKQMHRVVEDKWQPLYYSVTFTHTKYEVCLQQRDWQSKVLKRSLLLFGIVALSFSALTFINIT</sequence>
<proteinExistence type="inferred from homology"/>
<dbReference type="SUPFAM" id="SSF51905">
    <property type="entry name" value="FAD/NAD(P)-binding domain"/>
    <property type="match status" value="1"/>
</dbReference>
<dbReference type="AlphaFoldDB" id="A0A1W4W332"/>
<dbReference type="InterPro" id="IPR036188">
    <property type="entry name" value="FAD/NAD-bd_sf"/>
</dbReference>
<dbReference type="GO" id="GO:0071949">
    <property type="term" value="F:FAD binding"/>
    <property type="evidence" value="ECO:0007669"/>
    <property type="project" value="InterPro"/>
</dbReference>
<dbReference type="Pfam" id="PF01494">
    <property type="entry name" value="FAD_binding_3"/>
    <property type="match status" value="1"/>
</dbReference>
<keyword evidence="7 9" id="KW-0503">Monooxygenase</keyword>
<evidence type="ECO:0000256" key="5">
    <source>
        <dbReference type="ARBA" id="ARBA00022857"/>
    </source>
</evidence>
<keyword evidence="12" id="KW-1185">Reference proteome</keyword>
<protein>
    <recommendedName>
        <fullName evidence="9">Kynurenine 3-monooxygenase</fullName>
        <ecNumber evidence="9">1.14.13.9</ecNumber>
    </recommendedName>
    <alternativeName>
        <fullName evidence="9">Kynurenine 3-hydroxylase</fullName>
    </alternativeName>
</protein>
<dbReference type="GO" id="GO:0043420">
    <property type="term" value="P:anthranilate metabolic process"/>
    <property type="evidence" value="ECO:0007669"/>
    <property type="project" value="UniProtKB-UniRule"/>
</dbReference>
<keyword evidence="2 9" id="KW-0285">Flavoprotein</keyword>
<dbReference type="CTD" id="35724"/>
<evidence type="ECO:0000256" key="10">
    <source>
        <dbReference type="SAM" id="Phobius"/>
    </source>
</evidence>
<dbReference type="STRING" id="224129.A0A1W4W332"/>
<feature type="domain" description="FAD-binding" evidence="11">
    <location>
        <begin position="8"/>
        <end position="329"/>
    </location>
</feature>
<keyword evidence="10" id="KW-1133">Transmembrane helix</keyword>
<dbReference type="EC" id="1.14.13.9" evidence="9"/>
<dbReference type="KEGG" id="apln:108732327"/>
<dbReference type="Proteomes" id="UP000192223">
    <property type="component" value="Unplaced"/>
</dbReference>
<feature type="transmembrane region" description="Helical" evidence="10">
    <location>
        <begin position="6"/>
        <end position="24"/>
    </location>
</feature>
<keyword evidence="6 9" id="KW-0560">Oxidoreductase</keyword>
<dbReference type="PRINTS" id="PR00420">
    <property type="entry name" value="RNGMNOXGNASE"/>
</dbReference>
<evidence type="ECO:0000256" key="1">
    <source>
        <dbReference type="ARBA" id="ARBA00001974"/>
    </source>
</evidence>
<organism evidence="12 13">
    <name type="scientific">Agrilus planipennis</name>
    <name type="common">Emerald ash borer</name>
    <name type="synonym">Agrilus marcopoli</name>
    <dbReference type="NCBI Taxonomy" id="224129"/>
    <lineage>
        <taxon>Eukaryota</taxon>
        <taxon>Metazoa</taxon>
        <taxon>Ecdysozoa</taxon>
        <taxon>Arthropoda</taxon>
        <taxon>Hexapoda</taxon>
        <taxon>Insecta</taxon>
        <taxon>Pterygota</taxon>
        <taxon>Neoptera</taxon>
        <taxon>Endopterygota</taxon>
        <taxon>Coleoptera</taxon>
        <taxon>Polyphaga</taxon>
        <taxon>Elateriformia</taxon>
        <taxon>Buprestoidea</taxon>
        <taxon>Buprestidae</taxon>
        <taxon>Agrilinae</taxon>
        <taxon>Agrilus</taxon>
    </lineage>
</organism>
<name>A0A1W4W332_AGRPL</name>
<dbReference type="HAMAP" id="MF_01971">
    <property type="entry name" value="Kynurenine_monooxygenase"/>
    <property type="match status" value="1"/>
</dbReference>
<dbReference type="GO" id="GO:0034354">
    <property type="term" value="P:'de novo' NAD+ biosynthetic process from L-tryptophan"/>
    <property type="evidence" value="ECO:0007669"/>
    <property type="project" value="UniProtKB-UniRule"/>
</dbReference>
<comment type="similarity">
    <text evidence="9">Belongs to the aromatic-ring hydroxylase family. KMO subfamily.</text>
</comment>
<dbReference type="GO" id="GO:0004502">
    <property type="term" value="F:kynurenine 3-monooxygenase activity"/>
    <property type="evidence" value="ECO:0007669"/>
    <property type="project" value="UniProtKB-UniRule"/>
</dbReference>
<comment type="function">
    <text evidence="9">Catalyzes the hydroxylation of L-kynurenine (L-Kyn) to form 3-hydroxy-L-kynurenine (L-3OHKyn). Required for synthesis of quinolinic acid.</text>
</comment>
<evidence type="ECO:0000256" key="4">
    <source>
        <dbReference type="ARBA" id="ARBA00022827"/>
    </source>
</evidence>
<keyword evidence="9" id="KW-0496">Mitochondrion</keyword>
<reference evidence="13" key="1">
    <citation type="submission" date="2025-08" db="UniProtKB">
        <authorList>
            <consortium name="RefSeq"/>
        </authorList>
    </citation>
    <scope>IDENTIFICATION</scope>
    <source>
        <tissue evidence="13">Entire body</tissue>
    </source>
</reference>
<dbReference type="GO" id="GO:0070189">
    <property type="term" value="P:kynurenine metabolic process"/>
    <property type="evidence" value="ECO:0007669"/>
    <property type="project" value="TreeGrafter"/>
</dbReference>
<dbReference type="PANTHER" id="PTHR46028">
    <property type="entry name" value="KYNURENINE 3-MONOOXYGENASE"/>
    <property type="match status" value="1"/>
</dbReference>
<dbReference type="FunCoup" id="A0A1W4W332">
    <property type="interactions" value="200"/>
</dbReference>
<dbReference type="GO" id="GO:0006569">
    <property type="term" value="P:L-tryptophan catabolic process"/>
    <property type="evidence" value="ECO:0007669"/>
    <property type="project" value="UniProtKB-UniRule"/>
</dbReference>
<comment type="pathway">
    <text evidence="9">Cofactor biosynthesis; NAD(+) biosynthesis; quinolinate from L-kynurenine: step 1/3.</text>
</comment>
<dbReference type="FunFam" id="3.50.50.60:FF:000185">
    <property type="entry name" value="Kynurenine 3-monooxygenase"/>
    <property type="match status" value="1"/>
</dbReference>
<evidence type="ECO:0000313" key="12">
    <source>
        <dbReference type="Proteomes" id="UP000192223"/>
    </source>
</evidence>
<dbReference type="InParanoid" id="A0A1W4W332"/>
<evidence type="ECO:0000256" key="8">
    <source>
        <dbReference type="ARBA" id="ARBA00047818"/>
    </source>
</evidence>
<gene>
    <name evidence="13" type="primary">LOC108732327</name>
</gene>
<evidence type="ECO:0000313" key="13">
    <source>
        <dbReference type="RefSeq" id="XP_018318564.1"/>
    </source>
</evidence>
<accession>A0A1W4W332</accession>
<dbReference type="InterPro" id="IPR027545">
    <property type="entry name" value="Kynurenine_monooxygenase"/>
</dbReference>
<evidence type="ECO:0000256" key="6">
    <source>
        <dbReference type="ARBA" id="ARBA00023002"/>
    </source>
</evidence>
<evidence type="ECO:0000256" key="7">
    <source>
        <dbReference type="ARBA" id="ARBA00023033"/>
    </source>
</evidence>
<evidence type="ECO:0000256" key="3">
    <source>
        <dbReference type="ARBA" id="ARBA00022642"/>
    </source>
</evidence>
<dbReference type="GeneID" id="108732327"/>
<evidence type="ECO:0000256" key="9">
    <source>
        <dbReference type="HAMAP-Rule" id="MF_03018"/>
    </source>
</evidence>